<evidence type="ECO:0000313" key="2">
    <source>
        <dbReference type="Proteomes" id="UP000652074"/>
    </source>
</evidence>
<accession>A0ABX1MTH3</accession>
<name>A0ABX1MTH3_9RHOO</name>
<protein>
    <submittedName>
        <fullName evidence="1">Uncharacterized protein</fullName>
    </submittedName>
</protein>
<keyword evidence="2" id="KW-1185">Reference proteome</keyword>
<comment type="caution">
    <text evidence="1">The sequence shown here is derived from an EMBL/GenBank/DDBJ whole genome shotgun (WGS) entry which is preliminary data.</text>
</comment>
<dbReference type="Proteomes" id="UP000652074">
    <property type="component" value="Unassembled WGS sequence"/>
</dbReference>
<proteinExistence type="predicted"/>
<evidence type="ECO:0000313" key="1">
    <source>
        <dbReference type="EMBL" id="NMF89893.1"/>
    </source>
</evidence>
<gene>
    <name evidence="1" type="ORF">GPA26_15595</name>
</gene>
<sequence length="122" mass="14208">MRDYFTFAHTAHKHFLAPGDTAPIERARAVGTSYTRANAMRNYLYLRVSQKEPFDILYFTPSITLIHNFDDGSRSLSPELSYSGITNLELRLRAFFLSGGRLSDFGEKQNDRRLELRARYYF</sequence>
<dbReference type="EMBL" id="WTVR01000031">
    <property type="protein sequence ID" value="NMF89893.1"/>
    <property type="molecule type" value="Genomic_DNA"/>
</dbReference>
<reference evidence="1 2" key="1">
    <citation type="submission" date="2019-12" db="EMBL/GenBank/DDBJ databases">
        <title>Comparative genomics gives insights into the taxonomy of the Azoarcus-Aromatoleum group and reveals separate origins of nif in the plant-associated Azoarcus and non-plant-associated Aromatoleum sub-groups.</title>
        <authorList>
            <person name="Lafos M."/>
            <person name="Maluk M."/>
            <person name="Batista M."/>
            <person name="Junghare M."/>
            <person name="Carmona M."/>
            <person name="Faoro H."/>
            <person name="Cruz L.M."/>
            <person name="Battistoni F."/>
            <person name="De Souza E."/>
            <person name="Pedrosa F."/>
            <person name="Chen W.-M."/>
            <person name="Poole P.S."/>
            <person name="Dixon R.A."/>
            <person name="James E.K."/>
        </authorList>
    </citation>
    <scope>NUCLEOTIDE SEQUENCE [LARGE SCALE GENOMIC DNA]</scope>
    <source>
        <strain evidence="1 2">ToN1</strain>
    </source>
</reference>
<dbReference type="RefSeq" id="WP_169207251.1">
    <property type="nucleotide sequence ID" value="NZ_CP059560.1"/>
</dbReference>
<organism evidence="1 2">
    <name type="scientific">Aromatoleum petrolei</name>
    <dbReference type="NCBI Taxonomy" id="76116"/>
    <lineage>
        <taxon>Bacteria</taxon>
        <taxon>Pseudomonadati</taxon>
        <taxon>Pseudomonadota</taxon>
        <taxon>Betaproteobacteria</taxon>
        <taxon>Rhodocyclales</taxon>
        <taxon>Rhodocyclaceae</taxon>
        <taxon>Aromatoleum</taxon>
    </lineage>
</organism>